<protein>
    <submittedName>
        <fullName evidence="7">N-acetylglucosamine-6-phosphate deacetylase</fullName>
        <ecNumber evidence="7">3.5.1.25</ecNumber>
    </submittedName>
</protein>
<evidence type="ECO:0000256" key="4">
    <source>
        <dbReference type="ARBA" id="ARBA00023277"/>
    </source>
</evidence>
<keyword evidence="3 5" id="KW-0378">Hydrolase</keyword>
<dbReference type="RefSeq" id="WP_344722629.1">
    <property type="nucleotide sequence ID" value="NZ_BAAAUS010000013.1"/>
</dbReference>
<dbReference type="SUPFAM" id="SSF51556">
    <property type="entry name" value="Metallo-dependent hydrolases"/>
    <property type="match status" value="1"/>
</dbReference>
<evidence type="ECO:0000313" key="7">
    <source>
        <dbReference type="EMBL" id="MFD1520697.1"/>
    </source>
</evidence>
<dbReference type="SUPFAM" id="SSF51338">
    <property type="entry name" value="Composite domain of metallo-dependent hydrolases"/>
    <property type="match status" value="1"/>
</dbReference>
<dbReference type="Gene3D" id="2.30.40.10">
    <property type="entry name" value="Urease, subunit C, domain 1"/>
    <property type="match status" value="1"/>
</dbReference>
<proteinExistence type="inferred from homology"/>
<reference evidence="8" key="1">
    <citation type="journal article" date="2019" name="Int. J. Syst. Evol. Microbiol.">
        <title>The Global Catalogue of Microorganisms (GCM) 10K type strain sequencing project: providing services to taxonomists for standard genome sequencing and annotation.</title>
        <authorList>
            <consortium name="The Broad Institute Genomics Platform"/>
            <consortium name="The Broad Institute Genome Sequencing Center for Infectious Disease"/>
            <person name="Wu L."/>
            <person name="Ma J."/>
        </authorList>
    </citation>
    <scope>NUCLEOTIDE SEQUENCE [LARGE SCALE GENOMIC DNA]</scope>
    <source>
        <strain evidence="8">CCM 7043</strain>
    </source>
</reference>
<dbReference type="CDD" id="cd00854">
    <property type="entry name" value="NagA"/>
    <property type="match status" value="1"/>
</dbReference>
<dbReference type="EMBL" id="JBHUCO010000028">
    <property type="protein sequence ID" value="MFD1520697.1"/>
    <property type="molecule type" value="Genomic_DNA"/>
</dbReference>
<accession>A0ABW4F1E5</accession>
<name>A0ABW4F1E5_9PSEU</name>
<sequence length="395" mass="40836">MSARATRTGTAATLLAADTVVTPTAVGPGWVELAGSRIAATGTGAPPRRADVDLGDAVLVPGFVDMHVHGGAGAAFPDGDPEQALQAVRFHRAHGSTTMMASLVAASPPQLLRAVEALADLVTDGELAGVHLEGPWLAAARCGAHDPRQLRDPDPKELDRLLRAGDGAVRMVTLAPERAGGLNAVRRIADAGVIAALGHTDASYALTRSAVAAGARVGTHLFNAMAPVHHREPGPAVALLEDARVTVELVTDGLHVHPALWEHVLRSTDGHRVAAVTDAMAAAGMPDGEYHLGTLRVAVTDRVARVAETGTIAGSTATTEALFANIVRHAALPRDEALSRAVTMTAETPARALGLTEVGAIEPGRRADLVVLDPDLRVRDVYRAGIRLSSLPLAG</sequence>
<dbReference type="InterPro" id="IPR006680">
    <property type="entry name" value="Amidohydro-rel"/>
</dbReference>
<dbReference type="GO" id="GO:0008448">
    <property type="term" value="F:N-acetylglucosamine-6-phosphate deacetylase activity"/>
    <property type="evidence" value="ECO:0007669"/>
    <property type="project" value="UniProtKB-EC"/>
</dbReference>
<dbReference type="InterPro" id="IPR003764">
    <property type="entry name" value="GlcNAc_6-P_deAcase"/>
</dbReference>
<organism evidence="7 8">
    <name type="scientific">Pseudonocardia yunnanensis</name>
    <dbReference type="NCBI Taxonomy" id="58107"/>
    <lineage>
        <taxon>Bacteria</taxon>
        <taxon>Bacillati</taxon>
        <taxon>Actinomycetota</taxon>
        <taxon>Actinomycetes</taxon>
        <taxon>Pseudonocardiales</taxon>
        <taxon>Pseudonocardiaceae</taxon>
        <taxon>Pseudonocardia</taxon>
    </lineage>
</organism>
<dbReference type="InterPro" id="IPR011059">
    <property type="entry name" value="Metal-dep_hydrolase_composite"/>
</dbReference>
<evidence type="ECO:0000259" key="6">
    <source>
        <dbReference type="Pfam" id="PF01979"/>
    </source>
</evidence>
<keyword evidence="2" id="KW-0479">Metal-binding</keyword>
<feature type="domain" description="Amidohydrolase-related" evidence="6">
    <location>
        <begin position="58"/>
        <end position="376"/>
    </location>
</feature>
<dbReference type="PIRSF" id="PIRSF038994">
    <property type="entry name" value="NagA"/>
    <property type="match status" value="1"/>
</dbReference>
<comment type="caution">
    <text evidence="7">The sequence shown here is derived from an EMBL/GenBank/DDBJ whole genome shotgun (WGS) entry which is preliminary data.</text>
</comment>
<evidence type="ECO:0000256" key="5">
    <source>
        <dbReference type="PIRNR" id="PIRNR038994"/>
    </source>
</evidence>
<comment type="similarity">
    <text evidence="1 5">Belongs to the metallo-dependent hydrolases superfamily. NagA family.</text>
</comment>
<dbReference type="Proteomes" id="UP001597114">
    <property type="component" value="Unassembled WGS sequence"/>
</dbReference>
<dbReference type="PANTHER" id="PTHR11113">
    <property type="entry name" value="N-ACETYLGLUCOSAMINE-6-PHOSPHATE DEACETYLASE"/>
    <property type="match status" value="1"/>
</dbReference>
<dbReference type="PANTHER" id="PTHR11113:SF14">
    <property type="entry name" value="N-ACETYLGLUCOSAMINE-6-PHOSPHATE DEACETYLASE"/>
    <property type="match status" value="1"/>
</dbReference>
<gene>
    <name evidence="7" type="primary">nagA</name>
    <name evidence="7" type="ORF">ACFSJD_24595</name>
</gene>
<evidence type="ECO:0000313" key="8">
    <source>
        <dbReference type="Proteomes" id="UP001597114"/>
    </source>
</evidence>
<evidence type="ECO:0000256" key="2">
    <source>
        <dbReference type="ARBA" id="ARBA00022723"/>
    </source>
</evidence>
<dbReference type="NCBIfam" id="TIGR00221">
    <property type="entry name" value="nagA"/>
    <property type="match status" value="1"/>
</dbReference>
<keyword evidence="8" id="KW-1185">Reference proteome</keyword>
<evidence type="ECO:0000256" key="1">
    <source>
        <dbReference type="ARBA" id="ARBA00010716"/>
    </source>
</evidence>
<keyword evidence="4 5" id="KW-0119">Carbohydrate metabolism</keyword>
<dbReference type="Pfam" id="PF01979">
    <property type="entry name" value="Amidohydro_1"/>
    <property type="match status" value="1"/>
</dbReference>
<dbReference type="EC" id="3.5.1.25" evidence="7"/>
<dbReference type="InterPro" id="IPR032466">
    <property type="entry name" value="Metal_Hydrolase"/>
</dbReference>
<evidence type="ECO:0000256" key="3">
    <source>
        <dbReference type="ARBA" id="ARBA00022801"/>
    </source>
</evidence>
<dbReference type="Gene3D" id="3.20.20.140">
    <property type="entry name" value="Metal-dependent hydrolases"/>
    <property type="match status" value="1"/>
</dbReference>